<dbReference type="Pfam" id="PF02298">
    <property type="entry name" value="Cu_bind_like"/>
    <property type="match status" value="1"/>
</dbReference>
<evidence type="ECO:0000313" key="4">
    <source>
        <dbReference type="Proteomes" id="UP000729402"/>
    </source>
</evidence>
<feature type="transmembrane region" description="Helical" evidence="1">
    <location>
        <begin position="12"/>
        <end position="32"/>
    </location>
</feature>
<dbReference type="GO" id="GO:0009055">
    <property type="term" value="F:electron transfer activity"/>
    <property type="evidence" value="ECO:0007669"/>
    <property type="project" value="InterPro"/>
</dbReference>
<dbReference type="InterPro" id="IPR003245">
    <property type="entry name" value="Phytocyanin_dom"/>
</dbReference>
<comment type="caution">
    <text evidence="3">The sequence shown here is derived from an EMBL/GenBank/DDBJ whole genome shotgun (WGS) entry which is preliminary data.</text>
</comment>
<keyword evidence="4" id="KW-1185">Reference proteome</keyword>
<accession>A0A8J5SLA1</accession>
<protein>
    <recommendedName>
        <fullName evidence="2">Phytocyanin domain-containing protein</fullName>
    </recommendedName>
</protein>
<keyword evidence="1" id="KW-1133">Transmembrane helix</keyword>
<name>A0A8J5SLA1_ZIZPA</name>
<keyword evidence="1" id="KW-0812">Transmembrane</keyword>
<reference evidence="3" key="1">
    <citation type="journal article" date="2021" name="bioRxiv">
        <title>Whole Genome Assembly and Annotation of Northern Wild Rice, Zizania palustris L., Supports a Whole Genome Duplication in the Zizania Genus.</title>
        <authorList>
            <person name="Haas M."/>
            <person name="Kono T."/>
            <person name="Macchietto M."/>
            <person name="Millas R."/>
            <person name="McGilp L."/>
            <person name="Shao M."/>
            <person name="Duquette J."/>
            <person name="Hirsch C.N."/>
            <person name="Kimball J."/>
        </authorList>
    </citation>
    <scope>NUCLEOTIDE SEQUENCE</scope>
    <source>
        <tissue evidence="3">Fresh leaf tissue</tissue>
    </source>
</reference>
<evidence type="ECO:0000313" key="3">
    <source>
        <dbReference type="EMBL" id="KAG8059541.1"/>
    </source>
</evidence>
<keyword evidence="1" id="KW-0472">Membrane</keyword>
<dbReference type="GO" id="GO:0005886">
    <property type="term" value="C:plasma membrane"/>
    <property type="evidence" value="ECO:0007669"/>
    <property type="project" value="TreeGrafter"/>
</dbReference>
<dbReference type="AlphaFoldDB" id="A0A8J5SLA1"/>
<evidence type="ECO:0000259" key="2">
    <source>
        <dbReference type="PROSITE" id="PS51485"/>
    </source>
</evidence>
<dbReference type="OrthoDB" id="2011645at2759"/>
<organism evidence="3 4">
    <name type="scientific">Zizania palustris</name>
    <name type="common">Northern wild rice</name>
    <dbReference type="NCBI Taxonomy" id="103762"/>
    <lineage>
        <taxon>Eukaryota</taxon>
        <taxon>Viridiplantae</taxon>
        <taxon>Streptophyta</taxon>
        <taxon>Embryophyta</taxon>
        <taxon>Tracheophyta</taxon>
        <taxon>Spermatophyta</taxon>
        <taxon>Magnoliopsida</taxon>
        <taxon>Liliopsida</taxon>
        <taxon>Poales</taxon>
        <taxon>Poaceae</taxon>
        <taxon>BOP clade</taxon>
        <taxon>Oryzoideae</taxon>
        <taxon>Oryzeae</taxon>
        <taxon>Zizaniinae</taxon>
        <taxon>Zizania</taxon>
    </lineage>
</organism>
<evidence type="ECO:0000256" key="1">
    <source>
        <dbReference type="SAM" id="Phobius"/>
    </source>
</evidence>
<dbReference type="PROSITE" id="PS51485">
    <property type="entry name" value="PHYTOCYANIN"/>
    <property type="match status" value="1"/>
</dbReference>
<feature type="domain" description="Phytocyanin" evidence="2">
    <location>
        <begin position="39"/>
        <end position="170"/>
    </location>
</feature>
<dbReference type="Proteomes" id="UP000729402">
    <property type="component" value="Unassembled WGS sequence"/>
</dbReference>
<gene>
    <name evidence="3" type="ORF">GUJ93_ZPchr0002g24369</name>
</gene>
<dbReference type="InterPro" id="IPR039391">
    <property type="entry name" value="Phytocyanin-like"/>
</dbReference>
<reference evidence="3" key="2">
    <citation type="submission" date="2021-02" db="EMBL/GenBank/DDBJ databases">
        <authorList>
            <person name="Kimball J.A."/>
            <person name="Haas M.W."/>
            <person name="Macchietto M."/>
            <person name="Kono T."/>
            <person name="Duquette J."/>
            <person name="Shao M."/>
        </authorList>
    </citation>
    <scope>NUCLEOTIDE SEQUENCE</scope>
    <source>
        <tissue evidence="3">Fresh leaf tissue</tissue>
    </source>
</reference>
<proteinExistence type="predicted"/>
<dbReference type="PANTHER" id="PTHR33021:SF377">
    <property type="entry name" value="OS02G0731400 PROTEIN"/>
    <property type="match status" value="1"/>
</dbReference>
<dbReference type="PANTHER" id="PTHR33021">
    <property type="entry name" value="BLUE COPPER PROTEIN"/>
    <property type="match status" value="1"/>
</dbReference>
<sequence length="170" mass="18057">MATRGRGNACNVGGGIALGAAAMLIGLLVMSAPPPAEAVTYTVGDSGGWRFYAGGWAKGRTFRAGDVLGPRYISPLCSSSSSSSHSVRVLINLCISWCICIYGAEFKYDAAVHDVTAVDLAAYRSCTVPKGFRKMRSGHDKVTLRKGMHYFICTERGHCQAGMKLAIMAV</sequence>
<dbReference type="EMBL" id="JAAALK010000287">
    <property type="protein sequence ID" value="KAG8059541.1"/>
    <property type="molecule type" value="Genomic_DNA"/>
</dbReference>